<dbReference type="InterPro" id="IPR000073">
    <property type="entry name" value="AB_hydrolase_1"/>
</dbReference>
<dbReference type="GO" id="GO:0016787">
    <property type="term" value="F:hydrolase activity"/>
    <property type="evidence" value="ECO:0007669"/>
    <property type="project" value="UniProtKB-KW"/>
</dbReference>
<organism evidence="3 4">
    <name type="scientific">Phycicoccus duodecadis</name>
    <dbReference type="NCBI Taxonomy" id="173053"/>
    <lineage>
        <taxon>Bacteria</taxon>
        <taxon>Bacillati</taxon>
        <taxon>Actinomycetota</taxon>
        <taxon>Actinomycetes</taxon>
        <taxon>Micrococcales</taxon>
        <taxon>Intrasporangiaceae</taxon>
        <taxon>Phycicoccus</taxon>
    </lineage>
</organism>
<name>A0A2N3YLF4_9MICO</name>
<accession>A0A2N3YLF4</accession>
<reference evidence="3 4" key="1">
    <citation type="submission" date="2017-12" db="EMBL/GenBank/DDBJ databases">
        <title>Sequencing the genomes of 1000 Actinobacteria strains.</title>
        <authorList>
            <person name="Klenk H.-P."/>
        </authorList>
    </citation>
    <scope>NUCLEOTIDE SEQUENCE [LARGE SCALE GENOMIC DNA]</scope>
    <source>
        <strain evidence="3 4">DSM 12806</strain>
    </source>
</reference>
<dbReference type="Pfam" id="PF00561">
    <property type="entry name" value="Abhydrolase_1"/>
    <property type="match status" value="1"/>
</dbReference>
<sequence length="297" mass="32581">MTGADETTDLDVGDARIRVRRRGSGSPVLLLHGYPQTHRMWDEVAAALAERHEVITPDLRGYGDSSAPDGGPEHAGYSKRAMAADVVAVMAALGHERFAVAGHDRGGRVAHRLALDHPQALTRLAVLDIAPTLHMVENTDRQLAYGYYHWFFLAQPDGLPERLIGADPGWFLREKLRRWSAPGTVFDEERLAEYVRCFSRPEVVHASCEDYRAALGVDLDHDRASRDAGERVGCPLLVLWGEAGFVARSYDVVDVWRRYADDVRGRTVPGGHFCPEESPAEVTAALAGFFAVDGAAG</sequence>
<proteinExistence type="predicted"/>
<dbReference type="InterPro" id="IPR029058">
    <property type="entry name" value="AB_hydrolase_fold"/>
</dbReference>
<dbReference type="RefSeq" id="WP_101396071.1">
    <property type="nucleotide sequence ID" value="NZ_PJNE01000001.1"/>
</dbReference>
<dbReference type="Gene3D" id="3.40.50.1820">
    <property type="entry name" value="alpha/beta hydrolase"/>
    <property type="match status" value="1"/>
</dbReference>
<evidence type="ECO:0000259" key="2">
    <source>
        <dbReference type="Pfam" id="PF00561"/>
    </source>
</evidence>
<dbReference type="InterPro" id="IPR000639">
    <property type="entry name" value="Epox_hydrolase-like"/>
</dbReference>
<dbReference type="AlphaFoldDB" id="A0A2N3YLF4"/>
<evidence type="ECO:0000256" key="1">
    <source>
        <dbReference type="ARBA" id="ARBA00022801"/>
    </source>
</evidence>
<keyword evidence="1" id="KW-0378">Hydrolase</keyword>
<evidence type="ECO:0000313" key="4">
    <source>
        <dbReference type="Proteomes" id="UP000233781"/>
    </source>
</evidence>
<dbReference type="EMBL" id="PJNE01000001">
    <property type="protein sequence ID" value="PKW27683.1"/>
    <property type="molecule type" value="Genomic_DNA"/>
</dbReference>
<protein>
    <submittedName>
        <fullName evidence="3">Haloacetate dehalogenase</fullName>
    </submittedName>
</protein>
<feature type="domain" description="AB hydrolase-1" evidence="2">
    <location>
        <begin position="27"/>
        <end position="275"/>
    </location>
</feature>
<dbReference type="SUPFAM" id="SSF53474">
    <property type="entry name" value="alpha/beta-Hydrolases"/>
    <property type="match status" value="1"/>
</dbReference>
<dbReference type="PRINTS" id="PR00412">
    <property type="entry name" value="EPOXHYDRLASE"/>
</dbReference>
<dbReference type="OrthoDB" id="27092at2"/>
<keyword evidence="4" id="KW-1185">Reference proteome</keyword>
<dbReference type="PRINTS" id="PR00111">
    <property type="entry name" value="ABHYDROLASE"/>
</dbReference>
<dbReference type="PANTHER" id="PTHR43329">
    <property type="entry name" value="EPOXIDE HYDROLASE"/>
    <property type="match status" value="1"/>
</dbReference>
<dbReference type="Proteomes" id="UP000233781">
    <property type="component" value="Unassembled WGS sequence"/>
</dbReference>
<gene>
    <name evidence="3" type="ORF">ATL31_2534</name>
</gene>
<comment type="caution">
    <text evidence="3">The sequence shown here is derived from an EMBL/GenBank/DDBJ whole genome shotgun (WGS) entry which is preliminary data.</text>
</comment>
<evidence type="ECO:0000313" key="3">
    <source>
        <dbReference type="EMBL" id="PKW27683.1"/>
    </source>
</evidence>